<accession>A0ABR1IMC4</accession>
<protein>
    <submittedName>
        <fullName evidence="1">Uncharacterized protein</fullName>
    </submittedName>
</protein>
<keyword evidence="4" id="KW-1185">Reference proteome</keyword>
<evidence type="ECO:0000313" key="1">
    <source>
        <dbReference type="EMBL" id="KAK7434302.1"/>
    </source>
</evidence>
<evidence type="ECO:0000313" key="2">
    <source>
        <dbReference type="EMBL" id="KAK7450655.1"/>
    </source>
</evidence>
<gene>
    <name evidence="3" type="ORF">VKT23_009680</name>
    <name evidence="2" type="ORF">VKT23_012966</name>
    <name evidence="1" type="ORF">VKT23_020252</name>
</gene>
<dbReference type="Proteomes" id="UP001498398">
    <property type="component" value="Unassembled WGS sequence"/>
</dbReference>
<dbReference type="EMBL" id="JBANRG010000033">
    <property type="protein sequence ID" value="KAK7450655.1"/>
    <property type="molecule type" value="Genomic_DNA"/>
</dbReference>
<evidence type="ECO:0000313" key="4">
    <source>
        <dbReference type="Proteomes" id="UP001498398"/>
    </source>
</evidence>
<comment type="caution">
    <text evidence="1">The sequence shown here is derived from an EMBL/GenBank/DDBJ whole genome shotgun (WGS) entry which is preliminary data.</text>
</comment>
<reference evidence="1 4" key="1">
    <citation type="submission" date="2024-01" db="EMBL/GenBank/DDBJ databases">
        <title>A draft genome for the cacao thread blight pathogen Marasmiellus scandens.</title>
        <authorList>
            <person name="Baruah I.K."/>
            <person name="Leung J."/>
            <person name="Bukari Y."/>
            <person name="Amoako-Attah I."/>
            <person name="Meinhardt L.W."/>
            <person name="Bailey B.A."/>
            <person name="Cohen S.P."/>
        </authorList>
    </citation>
    <scope>NUCLEOTIDE SEQUENCE [LARGE SCALE GENOMIC DNA]</scope>
    <source>
        <strain evidence="1 4">GH-19</strain>
    </source>
</reference>
<sequence length="71" mass="8655">MRLENLRHFMELPFNIGEAPFTTPFDRYESFEAWMRINRHLNINPNAHSTIEGINFYTFRELPFWLVVRLP</sequence>
<proteinExistence type="predicted"/>
<name>A0ABR1IMC4_9AGAR</name>
<organism evidence="1 4">
    <name type="scientific">Marasmiellus scandens</name>
    <dbReference type="NCBI Taxonomy" id="2682957"/>
    <lineage>
        <taxon>Eukaryota</taxon>
        <taxon>Fungi</taxon>
        <taxon>Dikarya</taxon>
        <taxon>Basidiomycota</taxon>
        <taxon>Agaricomycotina</taxon>
        <taxon>Agaricomycetes</taxon>
        <taxon>Agaricomycetidae</taxon>
        <taxon>Agaricales</taxon>
        <taxon>Marasmiineae</taxon>
        <taxon>Omphalotaceae</taxon>
        <taxon>Marasmiellus</taxon>
    </lineage>
</organism>
<dbReference type="EMBL" id="JBANRG010000017">
    <property type="protein sequence ID" value="KAK7458681.1"/>
    <property type="molecule type" value="Genomic_DNA"/>
</dbReference>
<evidence type="ECO:0000313" key="3">
    <source>
        <dbReference type="EMBL" id="KAK7458681.1"/>
    </source>
</evidence>
<dbReference type="EMBL" id="JBANRG010000127">
    <property type="protein sequence ID" value="KAK7434302.1"/>
    <property type="molecule type" value="Genomic_DNA"/>
</dbReference>